<dbReference type="InterPro" id="IPR015925">
    <property type="entry name" value="Ryanodine_IP3_receptor"/>
</dbReference>
<dbReference type="SMART" id="SM00449">
    <property type="entry name" value="SPRY"/>
    <property type="match status" value="2"/>
</dbReference>
<dbReference type="InterPro" id="IPR035910">
    <property type="entry name" value="RyR/IP3R_RIH_dom_sf"/>
</dbReference>
<keyword evidence="2" id="KW-0406">Ion transport</keyword>
<dbReference type="Pfam" id="PF02815">
    <property type="entry name" value="MIR"/>
    <property type="match status" value="1"/>
</dbReference>
<feature type="compositionally biased region" description="Polar residues" evidence="7">
    <location>
        <begin position="2407"/>
        <end position="2424"/>
    </location>
</feature>
<dbReference type="InterPro" id="IPR036300">
    <property type="entry name" value="MIR_dom_sf"/>
</dbReference>
<keyword evidence="4" id="KW-0677">Repeat</keyword>
<dbReference type="SUPFAM" id="SSF49899">
    <property type="entry name" value="Concanavalin A-like lectins/glucanases"/>
    <property type="match status" value="2"/>
</dbReference>
<evidence type="ECO:0000259" key="9">
    <source>
        <dbReference type="PROSITE" id="PS50919"/>
    </source>
</evidence>
<dbReference type="SMART" id="SM00472">
    <property type="entry name" value="MIR"/>
    <property type="match status" value="3"/>
</dbReference>
<dbReference type="PRINTS" id="PR00795">
    <property type="entry name" value="RYANODINER"/>
</dbReference>
<evidence type="ECO:0008006" key="12">
    <source>
        <dbReference type="Google" id="ProtNLM"/>
    </source>
</evidence>
<evidence type="ECO:0000256" key="2">
    <source>
        <dbReference type="ARBA" id="ARBA00022568"/>
    </source>
</evidence>
<evidence type="ECO:0000256" key="4">
    <source>
        <dbReference type="ARBA" id="ARBA00022737"/>
    </source>
</evidence>
<dbReference type="InterPro" id="IPR043136">
    <property type="entry name" value="B30.2/SPRY_sf"/>
</dbReference>
<dbReference type="FunFam" id="1.25.10.30:FF:000002">
    <property type="entry name" value="ryanodine receptor isoform X2"/>
    <property type="match status" value="1"/>
</dbReference>
<dbReference type="FunFam" id="1.10.490.160:FF:000003">
    <property type="entry name" value="Ryanodine receptor, isoform E"/>
    <property type="match status" value="1"/>
</dbReference>
<dbReference type="InterPro" id="IPR003877">
    <property type="entry name" value="SPRY_dom"/>
</dbReference>
<feature type="region of interest" description="Disordered" evidence="7">
    <location>
        <begin position="2397"/>
        <end position="2424"/>
    </location>
</feature>
<dbReference type="GO" id="GO:0033017">
    <property type="term" value="C:sarcoplasmic reticulum membrane"/>
    <property type="evidence" value="ECO:0007669"/>
    <property type="project" value="UniProtKB-SubCell"/>
</dbReference>
<dbReference type="SUPFAM" id="SSF82109">
    <property type="entry name" value="MIR domain"/>
    <property type="match status" value="1"/>
</dbReference>
<dbReference type="InterPro" id="IPR013320">
    <property type="entry name" value="ConA-like_dom_sf"/>
</dbReference>
<evidence type="ECO:0000259" key="8">
    <source>
        <dbReference type="PROSITE" id="PS50188"/>
    </source>
</evidence>
<dbReference type="InterPro" id="IPR003032">
    <property type="entry name" value="Ryanodine_rcpt"/>
</dbReference>
<dbReference type="Pfam" id="PF21119">
    <property type="entry name" value="RYDR_Jsol"/>
    <property type="match status" value="1"/>
</dbReference>
<feature type="region of interest" description="Disordered" evidence="7">
    <location>
        <begin position="3169"/>
        <end position="3188"/>
    </location>
</feature>
<dbReference type="PROSITE" id="PS50919">
    <property type="entry name" value="MIR"/>
    <property type="match status" value="1"/>
</dbReference>
<dbReference type="PROSITE" id="PS50188">
    <property type="entry name" value="B302_SPRY"/>
    <property type="match status" value="2"/>
</dbReference>
<dbReference type="Gene3D" id="2.80.10.50">
    <property type="match status" value="2"/>
</dbReference>
<sequence>MADPAEGGGSEQDDVSFLRTDDMVCLSCLSPSASKDSNATDRVCLSAEGFGNRMCSLEGISNKDVPPDISVCVFVLEQALSVRALQEMVTSTSQASTAAQSGHRTLLYGHAVLLRHYHGNMYLSCLSTSSSNDKLAFDVGLQETAEGESCWWTIHPASKQRSEGEKVRVGDDLILHIGSGGSVIASFQQTLWTVVPICSGAVRVKTLGYVFGGDVLRLFHGHMDECLALPEAGSDNEFSCVMYETGAVCSHARSLWRLEHTRTKWAGGFMGWGQQCRIRHVTSGRYLSVTPDNQVVTVHRAHADEKSTVFCLVQTKDEKKQQGETREDEGMGHADLKYGDSVVFIQHAETGLWLSYVTFETKKRGVGRVEEKKAIMLVEGHMDDGFTFSRAQEEESRSARVIRKCQSLFNRFNKALDALKTDGRNSNAWARISLSEVIKCLEDLIDYFAQPGDDEEHEEKQNKLRALRNRQDLFQEEGMIALILETIDKFSQYKSRRQFAHYAGEDAAGKWDDISSYLYLLLAAMIRGNRANCAQFAQSYRLDWLVNRLESQQSSKGVLDVLHCVLIDSPEALNMIKEKHIITIISLIDKHGRDPKVLDVLRSLCVGNGVAVRMNQNLICDNLLPGRDLLLQTQLVDHVVSMRPNIYVGLREGSAMYKKWYFEVVVIQHQGATHLPPVLRVGWANTCGFVPYPGGGEHWGSNGAGDDLYSYAFDGHHLWTGGKSRQVRRASLAFQKGDVIGCSLDLTVPQITFSINGVKVCGFFKDFNLDGMFFPVITMSASISCRYVFGGEDGRLKYGPPDEHSPMIESLPPKETLKIEPCFYFGELHKNVISGPTEICDYLPFVPNPVSTSHIQLPTYIENVRDKLAENLHELWSMAKIDQGWTFGETRDHQRKKNPSLTNFERLPMTEKKYVITLAYETLRTLLALGYHITINQQQQQNNRLKMLKLGNNYLQSNGYKPSPLDLSAVTLNEKLEELVELLAENTHNVWARDRIKNGWTYGLFEDPFHKRSPHLVPYNKVDENIKKANRDTSNEAVRTLIAYGYTIEAPTSETGESGMTADSKRIKRQRDTETLTKETADNASRSRTYRAEKTYAVTSGKWYYEFEVITPGYMRVGWASVSADPSAEIGSSTDSYSFDGYMARKWCHGTHEAFGKQWQQGDTIGCMLDLHDKTISFSLNGELMMDSMGQEIAFRNVTVENSMGFVPAFTFGALQQAKTNFGQDVNTLKFFTSCGLQEGYEPFCVNMVRPLTLWYGKEQPVFQTVEASHPELLISRIQGGNNVGPCLKVLSKTFGTLEKVHLEYLRLSLPVKCKDTFTGTSKDRQLAQAVLEKRLNLENVRRREMDVEEEASAGGHISRPRNKAPGNMSEAIAANFTRALAQRAATKLNTSDGNGQNGHENGISFEHECLPPNHIESRIDETIPEANEEDFSVSTDMVNGGPDLTLRKTTHLGFMDDDQLSAAERRKSYLKGTKAGKGQSLDDSSVASHSTGGLKAAASESQLNESSDSFLSPPKDKRTSSKLSLLADKVLDTAKGIADKQTKKSKSSFPTIFRKAKSRDPSPNNTRTRSTEYSSLDRKATSARTGHLDRKKKSPSKMKVPPVRVTGLDGEDSMDMDKDLIPYEFQDAMEQRPAFSQFSEDSDFAQSEAELNELNAIAEQIEEYSYSVRIFPGQDPAQVWVGWVTPNFHFMEKTFEMKKVRHVVLSQLDMDYKLKSSVSRKNCYMVSAGDLQQRYADANQEMSSKRASPGLEVANKFAMEPGSKLFPAVICEPTSKEMFQFELGSTRTTLPLSAAVFRGPKSLVSTCPPRLDVQVLQKSYWSRVPNTCQKASTLKLSGIRGWSMICEQPVSMLAVHIPDEDRCLDVLELIENNHLLDFHAKTLELYQAVCSHGNHRVANALTKHVDERQLMYTIESEFMPGKLRMSFHDLLISMHLDSHTRARMMTQNEYIIPLTSHTQALSLYRKLSPTSETYTIKHQIPSMEDSVSIRPQLAITEKQIEDRIQKNGRDSTAPYFPMDKLKSFVMRSLTKAMEKGAAHIRDPIGGSNANLFVPLMKVCNNLLVMGLLDDDDLHHLLCLLAPNVFDQEHLRNPSGFGLVSMKLDEPVKLEVCRLLQHLCDLQLRHRVESIIAFSDSFVASCQNDQLRRYNEIKNADLPSAVTAKKTKEFRCPPREQMRKLLMFRNEEIEDTDDCPCREDIRESLRQFHSSLLDHCKMPEMNAEDEASHEPEAPPAPSLRERLMALVWRAKAQNKVSTEPQEKTPDSMQKLITTTMVRWAEEDFIGMQDLVCEMFSLLHRQYDGVGELMMALEKTYVISVKNREDINHLLKALGIIRSLLMVQAGHDEEELMKNSLKDLMDNRVFFQHPDLMRALCMHETVMQLMVNTLNKAQLQQQASSGAAPMEANTSHSQPTHSSTDALTEQSKDAAAEMVVMCCRFLCYFCRTSRQNQRAMFEHLSYLLDNSSMLLARPSLRGSCPLDVACSSLMDNNELALALRESHLEKVAVYLSRCGLQTNAELIEKGYPDLGWDPVEGERFLDFLRFCVWVNGENVEENANLVVRLLIRRPECLGPALRGEGGGLLKAMKDGVRMSEQISASRDSTSSSFLTAMNDDDDSGGNYLIQSKYNFNTLPPEDDEDYIDMGASILDFYASLVDLLGKCAPDAETIKAGRSDSLRARAILRSLVSMEDLEGVLALNFILPVRPKPDDDGEGGLGGDGMPPGLLPNHKASIVMFLDRVYGIEDQTIFYRLIDEAFLPDLRAATTLDMAAASESDMALALNRYLCTSVLPLLMKHSEFFRDSEHMSALLETMLQTVYRMSKCKTLTKGQQETVSDFLVAYTQQLRPPMMINLLRKLTVDVPALSEHAVIPLRVLTSHYERCGRYYGSGGGYQGTASEEEKRLTMMLFSGIFDSLAQRAYDPELFSKALPCLSAIGCALSPDYSLSHHDDSWLRQTSVDLDGAFNPRPVETTRVSLNQSLESATNKFGEHFHDCWAMKKIEDGWLYGNVYDDDRKTHPSLKPYHLLDDRTKRRYTDPVRETMKAMLAWGWTLEQDQARFSTNRDSVKRRASKANIHDHGYSPRPYDLRNITLTREMLTMAERLAENAHDLWAKRKREELDNIGGGVHPQLVPYDILTDRERKKNREHAQELLRFLQFLGFRISSGDMGLERRRESASRGSRESEADSGVGVSATERRFAYSLLEKLLEYLDNAAVNMRQMRPSSRFSRRESYSTATEDVKFFGKVVLPFVEKYFHAHRGYFIAPPNSPQSSSGMASIKEKEMAASLFCKLAQTLRMKITAFGHDVNISVRCLRTLVQAVDFRSVVKNGPEMVRSSLLPFFNNAADDLTQVVENLMKERFSHVKGTITRGATSLNYVHMVLLPVLSALYDHFGHNHFGTDLIVNDIQLACYRILNALYTLGTSSSAFSQRHRPALGECVGSFASCFPVAFLEPELNKYNRHSILFGLEGKISEHSLEAQEVMDQLKENLPSLNKIVAEIEELAGSGGKYQEAPHVIEVTLPMVCSYLPFWLAHGPDGSQRQEGGNLVTNVTAQQMNSVLGNVLKLILNNIGSEDAPWMNRIATRTQPIIANSTPDMIKDHFLPIAHKLRDNAHATEQLEKRLAHEKRVTSEGSEDFEQYVQDKFTILVRDIYAFYPLLIKYVDLHRSHWLKNPAAEAEELFSCVADIFTMWSHSLFFKREEQNFVSHNEIDNMALIMPSQATRLSMSKVSEESQEATKRPGGRRRDKKSRLEAHNSLNVACLKRLVPVGLGFFSGREQELLQQAKQKLLQVRKEVAVVG</sequence>
<evidence type="ECO:0000256" key="5">
    <source>
        <dbReference type="ARBA" id="ARBA00022837"/>
    </source>
</evidence>
<dbReference type="EMBL" id="JACVVK020000092">
    <property type="protein sequence ID" value="KAK7493545.1"/>
    <property type="molecule type" value="Genomic_DNA"/>
</dbReference>
<dbReference type="InterPro" id="IPR001870">
    <property type="entry name" value="B30.2/SPRY"/>
</dbReference>
<dbReference type="InterPro" id="IPR016093">
    <property type="entry name" value="MIR_motif"/>
</dbReference>
<accession>A0ABD0L2J9</accession>
<dbReference type="SUPFAM" id="SSF100909">
    <property type="entry name" value="IP3 receptor type 1 binding core, domain 2"/>
    <property type="match status" value="2"/>
</dbReference>
<evidence type="ECO:0000313" key="11">
    <source>
        <dbReference type="Proteomes" id="UP001519460"/>
    </source>
</evidence>
<gene>
    <name evidence="10" type="ORF">BaRGS_00015256</name>
</gene>
<proteinExistence type="predicted"/>
<keyword evidence="2" id="KW-0109">Calcium transport</keyword>
<dbReference type="CDD" id="cd23278">
    <property type="entry name" value="beta-trefoil_MIR_RyR"/>
    <property type="match status" value="1"/>
</dbReference>
<feature type="domain" description="MIR" evidence="9">
    <location>
        <begin position="103"/>
        <end position="157"/>
    </location>
</feature>
<dbReference type="Pfam" id="PF00622">
    <property type="entry name" value="SPRY"/>
    <property type="match status" value="2"/>
</dbReference>
<feature type="region of interest" description="Disordered" evidence="7">
    <location>
        <begin position="1053"/>
        <end position="1085"/>
    </location>
</feature>
<dbReference type="Gene3D" id="2.60.120.920">
    <property type="match status" value="2"/>
</dbReference>
<keyword evidence="2" id="KW-0813">Transport</keyword>
<keyword evidence="3" id="KW-0107">Calcium channel</keyword>
<comment type="caution">
    <text evidence="10">The sequence shown here is derived from an EMBL/GenBank/DDBJ whole genome shotgun (WGS) entry which is preliminary data.</text>
</comment>
<evidence type="ECO:0000256" key="3">
    <source>
        <dbReference type="ARBA" id="ARBA00022673"/>
    </source>
</evidence>
<keyword evidence="11" id="KW-1185">Reference proteome</keyword>
<feature type="region of interest" description="Disordered" evidence="7">
    <location>
        <begin position="3723"/>
        <end position="3749"/>
    </location>
</feature>
<feature type="compositionally biased region" description="Basic and acidic residues" evidence="7">
    <location>
        <begin position="3728"/>
        <end position="3737"/>
    </location>
</feature>
<evidence type="ECO:0000256" key="6">
    <source>
        <dbReference type="ARBA" id="ARBA00022951"/>
    </source>
</evidence>
<dbReference type="Proteomes" id="UP001519460">
    <property type="component" value="Unassembled WGS sequence"/>
</dbReference>
<evidence type="ECO:0000256" key="1">
    <source>
        <dbReference type="ARBA" id="ARBA00004326"/>
    </source>
</evidence>
<feature type="compositionally biased region" description="Basic and acidic residues" evidence="7">
    <location>
        <begin position="1070"/>
        <end position="1081"/>
    </location>
</feature>
<keyword evidence="5" id="KW-0106">Calcium</keyword>
<dbReference type="Gene3D" id="1.25.10.30">
    <property type="entry name" value="IP3 receptor type 1 binding core, RIH domain"/>
    <property type="match status" value="1"/>
</dbReference>
<feature type="domain" description="B30.2/SPRY" evidence="8">
    <location>
        <begin position="1025"/>
        <end position="1227"/>
    </location>
</feature>
<dbReference type="PANTHER" id="PTHR46399">
    <property type="entry name" value="B30.2/SPRY DOMAIN-CONTAINING PROTEIN"/>
    <property type="match status" value="1"/>
</dbReference>
<organism evidence="10 11">
    <name type="scientific">Batillaria attramentaria</name>
    <dbReference type="NCBI Taxonomy" id="370345"/>
    <lineage>
        <taxon>Eukaryota</taxon>
        <taxon>Metazoa</taxon>
        <taxon>Spiralia</taxon>
        <taxon>Lophotrochozoa</taxon>
        <taxon>Mollusca</taxon>
        <taxon>Gastropoda</taxon>
        <taxon>Caenogastropoda</taxon>
        <taxon>Sorbeoconcha</taxon>
        <taxon>Cerithioidea</taxon>
        <taxon>Batillariidae</taxon>
        <taxon>Batillaria</taxon>
    </lineage>
</organism>
<dbReference type="InterPro" id="IPR035764">
    <property type="entry name" value="SPRY2_RyR"/>
</dbReference>
<feature type="region of interest" description="Disordered" evidence="7">
    <location>
        <begin position="1347"/>
        <end position="1367"/>
    </location>
</feature>
<protein>
    <recommendedName>
        <fullName evidence="12">Ryanodine receptor</fullName>
    </recommendedName>
</protein>
<dbReference type="Pfam" id="PF01365">
    <property type="entry name" value="RYDR_ITPR"/>
    <property type="match status" value="2"/>
</dbReference>
<feature type="compositionally biased region" description="Polar residues" evidence="7">
    <location>
        <begin position="1500"/>
        <end position="1511"/>
    </location>
</feature>
<dbReference type="GO" id="GO:0005262">
    <property type="term" value="F:calcium channel activity"/>
    <property type="evidence" value="ECO:0007669"/>
    <property type="project" value="UniProtKB-KW"/>
</dbReference>
<dbReference type="CDD" id="cd12878">
    <property type="entry name" value="SPRY2_RyR"/>
    <property type="match status" value="1"/>
</dbReference>
<dbReference type="InterPro" id="IPR013333">
    <property type="entry name" value="Ryan_recept"/>
</dbReference>
<dbReference type="InterPro" id="IPR035761">
    <property type="entry name" value="SPRY1_RyR"/>
</dbReference>
<dbReference type="FunFam" id="2.60.120.920:FF:000002">
    <property type="entry name" value="ryanodine receptor isoform X2"/>
    <property type="match status" value="1"/>
</dbReference>
<dbReference type="InterPro" id="IPR048581">
    <property type="entry name" value="RYDR_Jsol"/>
</dbReference>
<dbReference type="CDD" id="cd12877">
    <property type="entry name" value="SPRY1_RyR"/>
    <property type="match status" value="1"/>
</dbReference>
<feature type="compositionally biased region" description="Basic and acidic residues" evidence="7">
    <location>
        <begin position="3169"/>
        <end position="3184"/>
    </location>
</feature>
<feature type="compositionally biased region" description="Polar residues" evidence="7">
    <location>
        <begin position="1482"/>
        <end position="1492"/>
    </location>
</feature>
<comment type="subcellular location">
    <subcellularLocation>
        <location evidence="1">Sarcoplasmic reticulum membrane</location>
        <topology evidence="1">Multi-pass membrane protein</topology>
    </subcellularLocation>
</comment>
<feature type="region of interest" description="Disordered" evidence="7">
    <location>
        <begin position="1471"/>
        <end position="1522"/>
    </location>
</feature>
<dbReference type="PANTHER" id="PTHR46399:SF8">
    <property type="entry name" value="B30.2_SPRY DOMAIN-CONTAINING PROTEIN"/>
    <property type="match status" value="1"/>
</dbReference>
<dbReference type="Gene3D" id="6.20.350.10">
    <property type="match status" value="1"/>
</dbReference>
<dbReference type="InterPro" id="IPR000699">
    <property type="entry name" value="RIH_dom"/>
</dbReference>
<evidence type="ECO:0000256" key="7">
    <source>
        <dbReference type="SAM" id="MobiDB-lite"/>
    </source>
</evidence>
<dbReference type="Pfam" id="PF08709">
    <property type="entry name" value="Ins145_P3_rec"/>
    <property type="match status" value="1"/>
</dbReference>
<feature type="compositionally biased region" description="Polar residues" evidence="7">
    <location>
        <begin position="1562"/>
        <end position="1575"/>
    </location>
</feature>
<evidence type="ECO:0000313" key="10">
    <source>
        <dbReference type="EMBL" id="KAK7493545.1"/>
    </source>
</evidence>
<reference evidence="10 11" key="1">
    <citation type="journal article" date="2023" name="Sci. Data">
        <title>Genome assembly of the Korean intertidal mud-creeper Batillaria attramentaria.</title>
        <authorList>
            <person name="Patra A.K."/>
            <person name="Ho P.T."/>
            <person name="Jun S."/>
            <person name="Lee S.J."/>
            <person name="Kim Y."/>
            <person name="Won Y.J."/>
        </authorList>
    </citation>
    <scope>NUCLEOTIDE SEQUENCE [LARGE SCALE GENOMIC DNA]</scope>
    <source>
        <strain evidence="10">Wonlab-2016</strain>
    </source>
</reference>
<feature type="region of interest" description="Disordered" evidence="7">
    <location>
        <begin position="1538"/>
        <end position="1614"/>
    </location>
</feature>
<feature type="non-terminal residue" evidence="10">
    <location>
        <position position="3798"/>
    </location>
</feature>
<feature type="domain" description="B30.2/SPRY" evidence="8">
    <location>
        <begin position="571"/>
        <end position="794"/>
    </location>
</feature>
<dbReference type="InterPro" id="IPR014821">
    <property type="entry name" value="Ins145_P3_rcpt"/>
</dbReference>
<dbReference type="Pfam" id="PF02026">
    <property type="entry name" value="RyR"/>
    <property type="match status" value="4"/>
</dbReference>
<keyword evidence="3" id="KW-0407">Ion channel</keyword>
<dbReference type="Gene3D" id="1.10.490.160">
    <property type="match status" value="2"/>
</dbReference>
<name>A0ABD0L2J9_9CAEN</name>
<keyword evidence="6" id="KW-0703">Sarcoplasmic reticulum</keyword>